<keyword evidence="1" id="KW-0472">Membrane</keyword>
<sequence>MFIIYGWRKKMVGAFDAFLYKCPYCEQTNTTTIAVYSKYYHIFWLPLFPYAKEAHAGCSSCNAARDDNKFGPELTKQAKEIQKEVKHPVYLYLLTILFCLVVAAVTVASILR</sequence>
<feature type="transmembrane region" description="Helical" evidence="1">
    <location>
        <begin position="89"/>
        <end position="111"/>
    </location>
</feature>
<dbReference type="Proteomes" id="UP000077177">
    <property type="component" value="Chromosome"/>
</dbReference>
<dbReference type="OrthoDB" id="766141at2"/>
<dbReference type="KEGG" id="fla:SY85_18365"/>
<dbReference type="EMBL" id="CP011390">
    <property type="protein sequence ID" value="ANE52165.1"/>
    <property type="molecule type" value="Genomic_DNA"/>
</dbReference>
<protein>
    <recommendedName>
        <fullName evidence="2">Zinc-ribbon 15 domain-containing protein</fullName>
    </recommendedName>
</protein>
<name>A0A172TYL2_9BACT</name>
<keyword evidence="1" id="KW-0812">Transmembrane</keyword>
<proteinExistence type="predicted"/>
<evidence type="ECO:0000313" key="4">
    <source>
        <dbReference type="Proteomes" id="UP000077177"/>
    </source>
</evidence>
<evidence type="ECO:0000313" key="3">
    <source>
        <dbReference type="EMBL" id="ANE52165.1"/>
    </source>
</evidence>
<gene>
    <name evidence="3" type="ORF">SY85_18365</name>
</gene>
<dbReference type="STRING" id="1492898.SY85_18365"/>
<keyword evidence="4" id="KW-1185">Reference proteome</keyword>
<dbReference type="Pfam" id="PF17032">
    <property type="entry name" value="Zn_ribbon_15"/>
    <property type="match status" value="1"/>
</dbReference>
<dbReference type="InterPro" id="IPR031493">
    <property type="entry name" value="Zinc_ribbon_15"/>
</dbReference>
<dbReference type="AlphaFoldDB" id="A0A172TYL2"/>
<accession>A0A172TYL2</accession>
<reference evidence="3 4" key="2">
    <citation type="journal article" date="2016" name="Int. J. Syst. Evol. Microbiol.">
        <title>Flavisolibacter tropicus sp. nov., isolated from tropical soil.</title>
        <authorList>
            <person name="Lee J.J."/>
            <person name="Kang M.S."/>
            <person name="Kim G.S."/>
            <person name="Lee C.S."/>
            <person name="Lim S."/>
            <person name="Lee J."/>
            <person name="Roh S.H."/>
            <person name="Kang H."/>
            <person name="Ha J.M."/>
            <person name="Bae S."/>
            <person name="Jung H.Y."/>
            <person name="Kim M.K."/>
        </authorList>
    </citation>
    <scope>NUCLEOTIDE SEQUENCE [LARGE SCALE GENOMIC DNA]</scope>
    <source>
        <strain evidence="3 4">LCS9</strain>
    </source>
</reference>
<keyword evidence="1" id="KW-1133">Transmembrane helix</keyword>
<organism evidence="3 4">
    <name type="scientific">Flavisolibacter tropicus</name>
    <dbReference type="NCBI Taxonomy" id="1492898"/>
    <lineage>
        <taxon>Bacteria</taxon>
        <taxon>Pseudomonadati</taxon>
        <taxon>Bacteroidota</taxon>
        <taxon>Chitinophagia</taxon>
        <taxon>Chitinophagales</taxon>
        <taxon>Chitinophagaceae</taxon>
        <taxon>Flavisolibacter</taxon>
    </lineage>
</organism>
<evidence type="ECO:0000259" key="2">
    <source>
        <dbReference type="Pfam" id="PF17032"/>
    </source>
</evidence>
<dbReference type="RefSeq" id="WP_066406360.1">
    <property type="nucleotide sequence ID" value="NZ_CP011390.1"/>
</dbReference>
<feature type="domain" description="Zinc-ribbon 15" evidence="2">
    <location>
        <begin position="21"/>
        <end position="69"/>
    </location>
</feature>
<evidence type="ECO:0000256" key="1">
    <source>
        <dbReference type="SAM" id="Phobius"/>
    </source>
</evidence>
<reference evidence="4" key="1">
    <citation type="submission" date="2015-01" db="EMBL/GenBank/DDBJ databases">
        <title>Flavisolibacter sp./LCS9/ whole genome sequencing.</title>
        <authorList>
            <person name="Kim M.K."/>
            <person name="Srinivasan S."/>
            <person name="Lee J.-J."/>
        </authorList>
    </citation>
    <scope>NUCLEOTIDE SEQUENCE [LARGE SCALE GENOMIC DNA]</scope>
    <source>
        <strain evidence="4">LCS9</strain>
    </source>
</reference>